<comment type="similarity">
    <text evidence="2 10">Belongs to the ketopantoate reductase family.</text>
</comment>
<dbReference type="Gene3D" id="1.10.1040.10">
    <property type="entry name" value="N-(1-d-carboxylethyl)-l-norvaline Dehydrogenase, domain 2"/>
    <property type="match status" value="1"/>
</dbReference>
<dbReference type="InterPro" id="IPR013752">
    <property type="entry name" value="KPA_reductase"/>
</dbReference>
<evidence type="ECO:0000256" key="3">
    <source>
        <dbReference type="ARBA" id="ARBA00013014"/>
    </source>
</evidence>
<dbReference type="EMBL" id="JACTAG010000001">
    <property type="protein sequence ID" value="MBD3662320.1"/>
    <property type="molecule type" value="Genomic_DNA"/>
</dbReference>
<evidence type="ECO:0000256" key="2">
    <source>
        <dbReference type="ARBA" id="ARBA00007870"/>
    </source>
</evidence>
<evidence type="ECO:0000256" key="1">
    <source>
        <dbReference type="ARBA" id="ARBA00004994"/>
    </source>
</evidence>
<dbReference type="GO" id="GO:0015940">
    <property type="term" value="P:pantothenate biosynthetic process"/>
    <property type="evidence" value="ECO:0007669"/>
    <property type="project" value="UniProtKB-KW"/>
</dbReference>
<dbReference type="Proteomes" id="UP000635142">
    <property type="component" value="Unassembled WGS sequence"/>
</dbReference>
<dbReference type="RefSeq" id="WP_191073367.1">
    <property type="nucleotide sequence ID" value="NZ_JACTAG010000001.1"/>
</dbReference>
<dbReference type="NCBIfam" id="NF006083">
    <property type="entry name" value="PRK08229.1"/>
    <property type="match status" value="1"/>
</dbReference>
<evidence type="ECO:0000256" key="8">
    <source>
        <dbReference type="ARBA" id="ARBA00032024"/>
    </source>
</evidence>
<dbReference type="SUPFAM" id="SSF48179">
    <property type="entry name" value="6-phosphogluconate dehydrogenase C-terminal domain-like"/>
    <property type="match status" value="1"/>
</dbReference>
<evidence type="ECO:0000256" key="4">
    <source>
        <dbReference type="ARBA" id="ARBA00019465"/>
    </source>
</evidence>
<dbReference type="InterPro" id="IPR013332">
    <property type="entry name" value="KPR_N"/>
</dbReference>
<reference evidence="14" key="1">
    <citation type="submission" date="2020-08" db="EMBL/GenBank/DDBJ databases">
        <title>Sulfitobacter aestuariivivens sp. nov., isolated from a tidal flat.</title>
        <authorList>
            <person name="Park S."/>
            <person name="Yoon J.-H."/>
        </authorList>
    </citation>
    <scope>NUCLEOTIDE SEQUENCE</scope>
    <source>
        <strain evidence="14">TSTF-M16</strain>
    </source>
</reference>
<dbReference type="SUPFAM" id="SSF51735">
    <property type="entry name" value="NAD(P)-binding Rossmann-fold domains"/>
    <property type="match status" value="1"/>
</dbReference>
<dbReference type="Pfam" id="PF02558">
    <property type="entry name" value="ApbA"/>
    <property type="match status" value="1"/>
</dbReference>
<name>A0A927HEL0_9RHOB</name>
<dbReference type="InterPro" id="IPR013328">
    <property type="entry name" value="6PGD_dom2"/>
</dbReference>
<evidence type="ECO:0000256" key="6">
    <source>
        <dbReference type="ARBA" id="ARBA00022857"/>
    </source>
</evidence>
<dbReference type="Pfam" id="PF08546">
    <property type="entry name" value="ApbA_C"/>
    <property type="match status" value="1"/>
</dbReference>
<keyword evidence="15" id="KW-1185">Reference proteome</keyword>
<evidence type="ECO:0000256" key="11">
    <source>
        <dbReference type="SAM" id="Phobius"/>
    </source>
</evidence>
<dbReference type="InterPro" id="IPR003710">
    <property type="entry name" value="ApbA"/>
</dbReference>
<comment type="function">
    <text evidence="10">Catalyzes the NADPH-dependent reduction of ketopantoate into pantoic acid.</text>
</comment>
<dbReference type="GO" id="GO:0005737">
    <property type="term" value="C:cytoplasm"/>
    <property type="evidence" value="ECO:0007669"/>
    <property type="project" value="TreeGrafter"/>
</dbReference>
<dbReference type="NCBIfam" id="TIGR00745">
    <property type="entry name" value="apbA_panE"/>
    <property type="match status" value="1"/>
</dbReference>
<proteinExistence type="inferred from homology"/>
<dbReference type="Gene3D" id="3.40.50.720">
    <property type="entry name" value="NAD(P)-binding Rossmann-like Domain"/>
    <property type="match status" value="1"/>
</dbReference>
<evidence type="ECO:0000259" key="13">
    <source>
        <dbReference type="Pfam" id="PF08546"/>
    </source>
</evidence>
<dbReference type="AlphaFoldDB" id="A0A927HEL0"/>
<organism evidence="14 15">
    <name type="scientific">Sulfitobacter aestuariivivens</name>
    <dbReference type="NCBI Taxonomy" id="2766981"/>
    <lineage>
        <taxon>Bacteria</taxon>
        <taxon>Pseudomonadati</taxon>
        <taxon>Pseudomonadota</taxon>
        <taxon>Alphaproteobacteria</taxon>
        <taxon>Rhodobacterales</taxon>
        <taxon>Roseobacteraceae</taxon>
        <taxon>Sulfitobacter</taxon>
    </lineage>
</organism>
<evidence type="ECO:0000256" key="9">
    <source>
        <dbReference type="ARBA" id="ARBA00048793"/>
    </source>
</evidence>
<protein>
    <recommendedName>
        <fullName evidence="4 10">2-dehydropantoate 2-reductase</fullName>
        <ecNumber evidence="3 10">1.1.1.169</ecNumber>
    </recommendedName>
    <alternativeName>
        <fullName evidence="8 10">Ketopantoate reductase</fullName>
    </alternativeName>
</protein>
<dbReference type="EC" id="1.1.1.169" evidence="3 10"/>
<gene>
    <name evidence="14" type="ORF">H9Q16_00130</name>
</gene>
<dbReference type="GO" id="GO:0050661">
    <property type="term" value="F:NADP binding"/>
    <property type="evidence" value="ECO:0007669"/>
    <property type="project" value="TreeGrafter"/>
</dbReference>
<evidence type="ECO:0000256" key="5">
    <source>
        <dbReference type="ARBA" id="ARBA00022655"/>
    </source>
</evidence>
<feature type="domain" description="Ketopantoate reductase C-terminal" evidence="13">
    <location>
        <begin position="177"/>
        <end position="316"/>
    </location>
</feature>
<keyword evidence="5 10" id="KW-0566">Pantothenate biosynthesis</keyword>
<evidence type="ECO:0000256" key="10">
    <source>
        <dbReference type="RuleBase" id="RU362068"/>
    </source>
</evidence>
<feature type="transmembrane region" description="Helical" evidence="11">
    <location>
        <begin position="6"/>
        <end position="27"/>
    </location>
</feature>
<keyword evidence="6 10" id="KW-0521">NADP</keyword>
<accession>A0A927HEL0</accession>
<comment type="caution">
    <text evidence="14">The sequence shown here is derived from an EMBL/GenBank/DDBJ whole genome shotgun (WGS) entry which is preliminary data.</text>
</comment>
<comment type="catalytic activity">
    <reaction evidence="9 10">
        <text>(R)-pantoate + NADP(+) = 2-dehydropantoate + NADPH + H(+)</text>
        <dbReference type="Rhea" id="RHEA:16233"/>
        <dbReference type="ChEBI" id="CHEBI:11561"/>
        <dbReference type="ChEBI" id="CHEBI:15378"/>
        <dbReference type="ChEBI" id="CHEBI:15980"/>
        <dbReference type="ChEBI" id="CHEBI:57783"/>
        <dbReference type="ChEBI" id="CHEBI:58349"/>
        <dbReference type="EC" id="1.1.1.169"/>
    </reaction>
</comment>
<sequence length="335" mass="35567">MAPEPHIVVAGAGAIGCFVGGLLAAGGHRVTLLVRPRVRAEIRAHGLTLTDFSGLDRKMDADAFDLRDDPGCMGTADIVLVTVKSGATAEMGRLIAAHTDAQTRVISLQNGTENAQTLTRILPDHDVRAGMVPFNVVPLGQGCFHRATSGDIVIGAGPGDLAKLLSVPHLALAQSDDIIALQWGKFLINLNNAVNALSGLTLREQLQDRRWRRLMADQMQEALGILRASGISPASTTPVPVGLVPWVLRLPTPLFTRVAAQMLTIDAQARTSMAHDLMAGRKTEIDVLQGQVVAMGKAAGKPTPINARVHELVKRAETAAEGVPHLPVEVIRKAD</sequence>
<dbReference type="GO" id="GO:0008677">
    <property type="term" value="F:2-dehydropantoate 2-reductase activity"/>
    <property type="evidence" value="ECO:0007669"/>
    <property type="project" value="UniProtKB-EC"/>
</dbReference>
<dbReference type="InterPro" id="IPR036291">
    <property type="entry name" value="NAD(P)-bd_dom_sf"/>
</dbReference>
<keyword evidence="7 10" id="KW-0560">Oxidoreductase</keyword>
<comment type="pathway">
    <text evidence="1 10">Cofactor biosynthesis; (R)-pantothenate biosynthesis; (R)-pantoate from 3-methyl-2-oxobutanoate: step 2/2.</text>
</comment>
<evidence type="ECO:0000256" key="7">
    <source>
        <dbReference type="ARBA" id="ARBA00023002"/>
    </source>
</evidence>
<keyword evidence="11" id="KW-0812">Transmembrane</keyword>
<dbReference type="PANTHER" id="PTHR43765:SF2">
    <property type="entry name" value="2-DEHYDROPANTOATE 2-REDUCTASE"/>
    <property type="match status" value="1"/>
</dbReference>
<dbReference type="InterPro" id="IPR008927">
    <property type="entry name" value="6-PGluconate_DH-like_C_sf"/>
</dbReference>
<evidence type="ECO:0000313" key="15">
    <source>
        <dbReference type="Proteomes" id="UP000635142"/>
    </source>
</evidence>
<evidence type="ECO:0000313" key="14">
    <source>
        <dbReference type="EMBL" id="MBD3662320.1"/>
    </source>
</evidence>
<feature type="domain" description="Ketopantoate reductase N-terminal" evidence="12">
    <location>
        <begin position="7"/>
        <end position="158"/>
    </location>
</feature>
<evidence type="ECO:0000259" key="12">
    <source>
        <dbReference type="Pfam" id="PF02558"/>
    </source>
</evidence>
<keyword evidence="11" id="KW-0472">Membrane</keyword>
<keyword evidence="11" id="KW-1133">Transmembrane helix</keyword>
<dbReference type="InterPro" id="IPR050838">
    <property type="entry name" value="Ketopantoate_reductase"/>
</dbReference>
<dbReference type="PANTHER" id="PTHR43765">
    <property type="entry name" value="2-DEHYDROPANTOATE 2-REDUCTASE-RELATED"/>
    <property type="match status" value="1"/>
</dbReference>